<feature type="compositionally biased region" description="Basic residues" evidence="1">
    <location>
        <begin position="8"/>
        <end position="48"/>
    </location>
</feature>
<evidence type="ECO:0000313" key="2">
    <source>
        <dbReference type="EMBL" id="JAP73335.1"/>
    </source>
</evidence>
<name>A0A131Y4C6_IXORI</name>
<dbReference type="EMBL" id="GEFM01002461">
    <property type="protein sequence ID" value="JAP73335.1"/>
    <property type="molecule type" value="mRNA"/>
</dbReference>
<sequence>REREGLRRKINKRRKRGRKIKKRRKRRRKINKRRKRRRRINKRRKRRDRFPGAQNATSVQGRLFSCFLLSPHLPGLFFLFFSTLVLACGVLSALPISWSP</sequence>
<dbReference type="AlphaFoldDB" id="A0A131Y4C6"/>
<proteinExistence type="evidence at transcript level"/>
<protein>
    <submittedName>
        <fullName evidence="2">Putative phosphopantothenoylcysteine decarboxylase subunit vhs3</fullName>
    </submittedName>
</protein>
<feature type="non-terminal residue" evidence="2">
    <location>
        <position position="1"/>
    </location>
</feature>
<organism evidence="2">
    <name type="scientific">Ixodes ricinus</name>
    <name type="common">Common tick</name>
    <name type="synonym">Acarus ricinus</name>
    <dbReference type="NCBI Taxonomy" id="34613"/>
    <lineage>
        <taxon>Eukaryota</taxon>
        <taxon>Metazoa</taxon>
        <taxon>Ecdysozoa</taxon>
        <taxon>Arthropoda</taxon>
        <taxon>Chelicerata</taxon>
        <taxon>Arachnida</taxon>
        <taxon>Acari</taxon>
        <taxon>Parasitiformes</taxon>
        <taxon>Ixodida</taxon>
        <taxon>Ixodoidea</taxon>
        <taxon>Ixodidae</taxon>
        <taxon>Ixodinae</taxon>
        <taxon>Ixodes</taxon>
    </lineage>
</organism>
<evidence type="ECO:0000256" key="1">
    <source>
        <dbReference type="SAM" id="MobiDB-lite"/>
    </source>
</evidence>
<accession>A0A131Y4C6</accession>
<feature type="region of interest" description="Disordered" evidence="1">
    <location>
        <begin position="1"/>
        <end position="54"/>
    </location>
</feature>
<reference evidence="2" key="1">
    <citation type="submission" date="2016-02" db="EMBL/GenBank/DDBJ databases">
        <title>RNAseq analyses of the midgut from blood- or serum-fed Ixodes ricinus ticks.</title>
        <authorList>
            <person name="Perner J."/>
            <person name="Provaznik J."/>
            <person name="Schrenkova J."/>
            <person name="Urbanova V."/>
            <person name="Ribeiro J.M."/>
            <person name="Kopacek P."/>
        </authorList>
    </citation>
    <scope>NUCLEOTIDE SEQUENCE</scope>
    <source>
        <tissue evidence="2">Gut</tissue>
    </source>
</reference>